<evidence type="ECO:0000256" key="1">
    <source>
        <dbReference type="SAM" id="Phobius"/>
    </source>
</evidence>
<accession>A0A0V1A9G5</accession>
<feature type="transmembrane region" description="Helical" evidence="1">
    <location>
        <begin position="38"/>
        <end position="56"/>
    </location>
</feature>
<keyword evidence="1" id="KW-1133">Transmembrane helix</keyword>
<reference evidence="2 3" key="1">
    <citation type="submission" date="2015-01" db="EMBL/GenBank/DDBJ databases">
        <title>Evolution of Trichinella species and genotypes.</title>
        <authorList>
            <person name="Korhonen P.K."/>
            <person name="Edoardo P."/>
            <person name="Giuseppe L.R."/>
            <person name="Gasser R.B."/>
        </authorList>
    </citation>
    <scope>NUCLEOTIDE SEQUENCE [LARGE SCALE GENOMIC DNA]</scope>
    <source>
        <strain evidence="2">ISS2496</strain>
    </source>
</reference>
<evidence type="ECO:0000313" key="2">
    <source>
        <dbReference type="EMBL" id="KRY21487.1"/>
    </source>
</evidence>
<feature type="transmembrane region" description="Helical" evidence="1">
    <location>
        <begin position="62"/>
        <end position="80"/>
    </location>
</feature>
<proteinExistence type="predicted"/>
<evidence type="ECO:0000313" key="3">
    <source>
        <dbReference type="Proteomes" id="UP000054783"/>
    </source>
</evidence>
<name>A0A0V1A9G5_9BILA</name>
<dbReference type="AlphaFoldDB" id="A0A0V1A9G5"/>
<protein>
    <submittedName>
        <fullName evidence="2">Uncharacterized protein</fullName>
    </submittedName>
</protein>
<sequence length="82" mass="9264">MHMQAAVLKSKHCEAQPKSDLATVKHHSFHLFFLHRHFEVPVVALMVVCNCCLLTWRHTYSISAMVLFCGAVPFLTLASLNV</sequence>
<keyword evidence="3" id="KW-1185">Reference proteome</keyword>
<organism evidence="2 3">
    <name type="scientific">Trichinella patagoniensis</name>
    <dbReference type="NCBI Taxonomy" id="990121"/>
    <lineage>
        <taxon>Eukaryota</taxon>
        <taxon>Metazoa</taxon>
        <taxon>Ecdysozoa</taxon>
        <taxon>Nematoda</taxon>
        <taxon>Enoplea</taxon>
        <taxon>Dorylaimia</taxon>
        <taxon>Trichinellida</taxon>
        <taxon>Trichinellidae</taxon>
        <taxon>Trichinella</taxon>
    </lineage>
</organism>
<comment type="caution">
    <text evidence="2">The sequence shown here is derived from an EMBL/GenBank/DDBJ whole genome shotgun (WGS) entry which is preliminary data.</text>
</comment>
<keyword evidence="1" id="KW-0812">Transmembrane</keyword>
<dbReference type="EMBL" id="JYDQ01000016">
    <property type="protein sequence ID" value="KRY21487.1"/>
    <property type="molecule type" value="Genomic_DNA"/>
</dbReference>
<keyword evidence="1" id="KW-0472">Membrane</keyword>
<dbReference type="Proteomes" id="UP000054783">
    <property type="component" value="Unassembled WGS sequence"/>
</dbReference>
<gene>
    <name evidence="2" type="ORF">T12_7754</name>
</gene>